<dbReference type="GeneID" id="79266773"/>
<dbReference type="RefSeq" id="WP_276236114.1">
    <property type="nucleotide sequence ID" value="NZ_CP119802.1"/>
</dbReference>
<dbReference type="Proteomes" id="UP001596398">
    <property type="component" value="Unassembled WGS sequence"/>
</dbReference>
<dbReference type="PANTHER" id="PTHR23402:SF1">
    <property type="entry name" value="PYROGLUTAMYL-PEPTIDASE I"/>
    <property type="match status" value="1"/>
</dbReference>
<dbReference type="InterPro" id="IPR036440">
    <property type="entry name" value="Peptidase_C15-like_sf"/>
</dbReference>
<organism evidence="6 7">
    <name type="scientific">Halosegnis marinus</name>
    <dbReference type="NCBI Taxonomy" id="3034023"/>
    <lineage>
        <taxon>Archaea</taxon>
        <taxon>Methanobacteriati</taxon>
        <taxon>Methanobacteriota</taxon>
        <taxon>Stenosarchaea group</taxon>
        <taxon>Halobacteria</taxon>
        <taxon>Halobacteriales</taxon>
        <taxon>Natronomonadaceae</taxon>
        <taxon>Halosegnis</taxon>
    </lineage>
</organism>
<gene>
    <name evidence="6" type="ORF">ACFQJ4_07150</name>
</gene>
<accession>A0ABD5ZP73</accession>
<dbReference type="InterPro" id="IPR016125">
    <property type="entry name" value="Peptidase_C15-like"/>
</dbReference>
<dbReference type="Gene3D" id="3.40.630.20">
    <property type="entry name" value="Peptidase C15, pyroglutamyl peptidase I-like"/>
    <property type="match status" value="1"/>
</dbReference>
<dbReference type="GO" id="GO:0006508">
    <property type="term" value="P:proteolysis"/>
    <property type="evidence" value="ECO:0007669"/>
    <property type="project" value="UniProtKB-KW"/>
</dbReference>
<dbReference type="PRINTS" id="PR00706">
    <property type="entry name" value="PYROGLUPTASE"/>
</dbReference>
<dbReference type="AlphaFoldDB" id="A0ABD5ZP73"/>
<evidence type="ECO:0000313" key="6">
    <source>
        <dbReference type="EMBL" id="MFC7235092.1"/>
    </source>
</evidence>
<name>A0ABD5ZP73_9EURY</name>
<evidence type="ECO:0000256" key="1">
    <source>
        <dbReference type="ARBA" id="ARBA00006641"/>
    </source>
</evidence>
<reference evidence="6 7" key="1">
    <citation type="journal article" date="2019" name="Int. J. Syst. Evol. Microbiol.">
        <title>The Global Catalogue of Microorganisms (GCM) 10K type strain sequencing project: providing services to taxonomists for standard genome sequencing and annotation.</title>
        <authorList>
            <consortium name="The Broad Institute Genomics Platform"/>
            <consortium name="The Broad Institute Genome Sequencing Center for Infectious Disease"/>
            <person name="Wu L."/>
            <person name="Ma J."/>
        </authorList>
    </citation>
    <scope>NUCLEOTIDE SEQUENCE [LARGE SCALE GENOMIC DNA]</scope>
    <source>
        <strain evidence="6 7">DT85</strain>
    </source>
</reference>
<sequence length="210" mass="21778">MTVVVTGYEPFGEFDRNPSAAVAERVDGATVRGESVVGRVLPVEFDGIRAELTALLDEHDPDLLVATGLAGGTPGIRVERVGVNVADAVTTPDNAERDPADERIAGGPAAYFATLPTTAVVAELLDAGIPARLSNTAGTHLCNDALYTGRHLVETEGYDARVGFVHLPFDPEGAVAQGRENGATRGGSVPASLPLDVQERAIRLAIGTGL</sequence>
<dbReference type="EMBL" id="JBHTAP010000001">
    <property type="protein sequence ID" value="MFC7235092.1"/>
    <property type="molecule type" value="Genomic_DNA"/>
</dbReference>
<evidence type="ECO:0000313" key="7">
    <source>
        <dbReference type="Proteomes" id="UP001596398"/>
    </source>
</evidence>
<comment type="similarity">
    <text evidence="1">Belongs to the peptidase C15 family.</text>
</comment>
<keyword evidence="2" id="KW-0963">Cytoplasm</keyword>
<proteinExistence type="inferred from homology"/>
<dbReference type="Pfam" id="PF01470">
    <property type="entry name" value="Peptidase_C15"/>
    <property type="match status" value="1"/>
</dbReference>
<keyword evidence="3" id="KW-0645">Protease</keyword>
<dbReference type="SUPFAM" id="SSF53182">
    <property type="entry name" value="Pyrrolidone carboxyl peptidase (pyroglutamate aminopeptidase)"/>
    <property type="match status" value="1"/>
</dbReference>
<keyword evidence="7" id="KW-1185">Reference proteome</keyword>
<dbReference type="PANTHER" id="PTHR23402">
    <property type="entry name" value="PROTEASE FAMILY C15 PYROGLUTAMYL-PEPTIDASE I-RELATED"/>
    <property type="match status" value="1"/>
</dbReference>
<dbReference type="GO" id="GO:0008234">
    <property type="term" value="F:cysteine-type peptidase activity"/>
    <property type="evidence" value="ECO:0007669"/>
    <property type="project" value="UniProtKB-KW"/>
</dbReference>
<keyword evidence="5" id="KW-0788">Thiol protease</keyword>
<evidence type="ECO:0000256" key="3">
    <source>
        <dbReference type="ARBA" id="ARBA00022670"/>
    </source>
</evidence>
<dbReference type="PIRSF" id="PIRSF015592">
    <property type="entry name" value="Prld-crbxl_pptds"/>
    <property type="match status" value="1"/>
</dbReference>
<comment type="caution">
    <text evidence="6">The sequence shown here is derived from an EMBL/GenBank/DDBJ whole genome shotgun (WGS) entry which is preliminary data.</text>
</comment>
<dbReference type="CDD" id="cd00501">
    <property type="entry name" value="Peptidase_C15"/>
    <property type="match status" value="1"/>
</dbReference>
<dbReference type="InterPro" id="IPR000816">
    <property type="entry name" value="Peptidase_C15"/>
</dbReference>
<evidence type="ECO:0000256" key="2">
    <source>
        <dbReference type="ARBA" id="ARBA00022490"/>
    </source>
</evidence>
<evidence type="ECO:0000256" key="4">
    <source>
        <dbReference type="ARBA" id="ARBA00022801"/>
    </source>
</evidence>
<protein>
    <submittedName>
        <fullName evidence="6">Peptidase</fullName>
    </submittedName>
</protein>
<evidence type="ECO:0000256" key="5">
    <source>
        <dbReference type="ARBA" id="ARBA00022807"/>
    </source>
</evidence>
<keyword evidence="4" id="KW-0378">Hydrolase</keyword>